<evidence type="ECO:0000256" key="3">
    <source>
        <dbReference type="ARBA" id="ARBA00022729"/>
    </source>
</evidence>
<dbReference type="GO" id="GO:0030288">
    <property type="term" value="C:outer membrane-bounded periplasmic space"/>
    <property type="evidence" value="ECO:0007669"/>
    <property type="project" value="InterPro"/>
</dbReference>
<evidence type="ECO:0000313" key="10">
    <source>
        <dbReference type="Proteomes" id="UP000219331"/>
    </source>
</evidence>
<dbReference type="STRING" id="538381.GCA_001696535_04041"/>
<keyword evidence="4" id="KW-0574">Periplasm</keyword>
<dbReference type="InterPro" id="IPR009045">
    <property type="entry name" value="Zn_M74/Hedgehog-like"/>
</dbReference>
<keyword evidence="7" id="KW-0482">Metalloprotease</keyword>
<dbReference type="AlphaFoldDB" id="A0A285TC06"/>
<keyword evidence="10" id="KW-1185">Reference proteome</keyword>
<dbReference type="GO" id="GO:0008237">
    <property type="term" value="F:metallopeptidase activity"/>
    <property type="evidence" value="ECO:0007669"/>
    <property type="project" value="UniProtKB-KW"/>
</dbReference>
<name>A0A285TC06_9HYPH</name>
<sequence length="435" mass="46139">MTPMRASAKSLGDRFSEAAPQAGRHPLLLALLASASIAGLAMLLPAPAGAAPLPREKPASLIAAEAMSRLEERRVTTTRVLPSTDIGDLVDARSGQPAAPAAPSGEVYSSFASPPLPRPAPAERPVVVAAAPMQLVAVPPASSQATSSQPVLPPSAVRPGAVAKELFGAMRAPAPLAARSIGSYAKGCLAGATALAVDGPAWQVMRLSRNRNWGHPQLVDMLQRLANDAPALGWNGLLVGDLAQPRGGPMTSGHASHQIGLDADIWLTPMPDRTLSREERESMSAVSMLKGSSELPGADRGVDPAKWSDARARLIRRAAQDPRVSRIFVHPGIKQALCRFETGERGWLRKVRPWWGHHYHFHVRIACPDGSVGCKDQDAPPPGDGCGQELAWWLSDEPWVPKKPKKTDKPAVPAKKKQLTLAALPQACTEVLVAR</sequence>
<keyword evidence="1" id="KW-0645">Protease</keyword>
<evidence type="ECO:0000256" key="6">
    <source>
        <dbReference type="ARBA" id="ARBA00022833"/>
    </source>
</evidence>
<dbReference type="GO" id="GO:0006508">
    <property type="term" value="P:proteolysis"/>
    <property type="evidence" value="ECO:0007669"/>
    <property type="project" value="UniProtKB-KW"/>
</dbReference>
<organism evidence="9 10">
    <name type="scientific">Stappia indica</name>
    <dbReference type="NCBI Taxonomy" id="538381"/>
    <lineage>
        <taxon>Bacteria</taxon>
        <taxon>Pseudomonadati</taxon>
        <taxon>Pseudomonadota</taxon>
        <taxon>Alphaproteobacteria</taxon>
        <taxon>Hyphomicrobiales</taxon>
        <taxon>Stappiaceae</taxon>
        <taxon>Stappia</taxon>
    </lineage>
</organism>
<dbReference type="SUPFAM" id="SSF55166">
    <property type="entry name" value="Hedgehog/DD-peptidase"/>
    <property type="match status" value="1"/>
</dbReference>
<dbReference type="Proteomes" id="UP000219331">
    <property type="component" value="Unassembled WGS sequence"/>
</dbReference>
<protein>
    <submittedName>
        <fullName evidence="9">Penicillin-insensitive murein endopeptidase</fullName>
    </submittedName>
</protein>
<dbReference type="EMBL" id="OBML01000010">
    <property type="protein sequence ID" value="SOC19360.1"/>
    <property type="molecule type" value="Genomic_DNA"/>
</dbReference>
<keyword evidence="3" id="KW-0732">Signal</keyword>
<reference evidence="9 10" key="1">
    <citation type="submission" date="2017-08" db="EMBL/GenBank/DDBJ databases">
        <authorList>
            <person name="de Groot N.N."/>
        </authorList>
    </citation>
    <scope>NUCLEOTIDE SEQUENCE [LARGE SCALE GENOMIC DNA]</scope>
    <source>
        <strain evidence="9 10">USBA 352</strain>
    </source>
</reference>
<keyword evidence="6" id="KW-0862">Zinc</keyword>
<dbReference type="InterPro" id="IPR005073">
    <property type="entry name" value="Peptidase_M74"/>
</dbReference>
<accession>A0A285TC06</accession>
<keyword evidence="5" id="KW-0378">Hydrolase</keyword>
<evidence type="ECO:0000256" key="8">
    <source>
        <dbReference type="SAM" id="MobiDB-lite"/>
    </source>
</evidence>
<dbReference type="RefSeq" id="WP_425304051.1">
    <property type="nucleotide sequence ID" value="NZ_OBML01000010.1"/>
</dbReference>
<evidence type="ECO:0000256" key="1">
    <source>
        <dbReference type="ARBA" id="ARBA00022670"/>
    </source>
</evidence>
<evidence type="ECO:0000313" key="9">
    <source>
        <dbReference type="EMBL" id="SOC19360.1"/>
    </source>
</evidence>
<dbReference type="Pfam" id="PF03411">
    <property type="entry name" value="Peptidase_M74"/>
    <property type="match status" value="1"/>
</dbReference>
<evidence type="ECO:0000256" key="5">
    <source>
        <dbReference type="ARBA" id="ARBA00022801"/>
    </source>
</evidence>
<keyword evidence="2" id="KW-0479">Metal-binding</keyword>
<dbReference type="Gene3D" id="3.30.1380.10">
    <property type="match status" value="1"/>
</dbReference>
<evidence type="ECO:0000256" key="7">
    <source>
        <dbReference type="ARBA" id="ARBA00023049"/>
    </source>
</evidence>
<feature type="region of interest" description="Disordered" evidence="8">
    <location>
        <begin position="87"/>
        <end position="116"/>
    </location>
</feature>
<dbReference type="GO" id="GO:0046872">
    <property type="term" value="F:metal ion binding"/>
    <property type="evidence" value="ECO:0007669"/>
    <property type="project" value="UniProtKB-KW"/>
</dbReference>
<dbReference type="GO" id="GO:0004252">
    <property type="term" value="F:serine-type endopeptidase activity"/>
    <property type="evidence" value="ECO:0007669"/>
    <property type="project" value="InterPro"/>
</dbReference>
<dbReference type="NCBIfam" id="NF006947">
    <property type="entry name" value="PRK09429.1"/>
    <property type="match status" value="1"/>
</dbReference>
<proteinExistence type="predicted"/>
<evidence type="ECO:0000256" key="2">
    <source>
        <dbReference type="ARBA" id="ARBA00022723"/>
    </source>
</evidence>
<evidence type="ECO:0000256" key="4">
    <source>
        <dbReference type="ARBA" id="ARBA00022764"/>
    </source>
</evidence>
<gene>
    <name evidence="9" type="ORF">SAMN05421512_11012</name>
</gene>